<dbReference type="Proteomes" id="UP000034883">
    <property type="component" value="Chromosome"/>
</dbReference>
<dbReference type="STRING" id="927083.DB32_005965"/>
<reference evidence="2 3" key="1">
    <citation type="submission" date="2015-03" db="EMBL/GenBank/DDBJ databases">
        <title>Genome assembly of Sandaracinus amylolyticus DSM 53668.</title>
        <authorList>
            <person name="Sharma G."/>
            <person name="Subramanian S."/>
        </authorList>
    </citation>
    <scope>NUCLEOTIDE SEQUENCE [LARGE SCALE GENOMIC DNA]</scope>
    <source>
        <strain evidence="2 3">DSM 53668</strain>
    </source>
</reference>
<organism evidence="2 3">
    <name type="scientific">Sandaracinus amylolyticus</name>
    <dbReference type="NCBI Taxonomy" id="927083"/>
    <lineage>
        <taxon>Bacteria</taxon>
        <taxon>Pseudomonadati</taxon>
        <taxon>Myxococcota</taxon>
        <taxon>Polyangia</taxon>
        <taxon>Polyangiales</taxon>
        <taxon>Sandaracinaceae</taxon>
        <taxon>Sandaracinus</taxon>
    </lineage>
</organism>
<evidence type="ECO:0000313" key="2">
    <source>
        <dbReference type="EMBL" id="AKF08816.1"/>
    </source>
</evidence>
<accession>A0A0F6YLY6</accession>
<feature type="signal peptide" evidence="1">
    <location>
        <begin position="1"/>
        <end position="20"/>
    </location>
</feature>
<dbReference type="EMBL" id="CP011125">
    <property type="protein sequence ID" value="AKF08816.1"/>
    <property type="molecule type" value="Genomic_DNA"/>
</dbReference>
<protein>
    <recommendedName>
        <fullName evidence="4">Lipoprotein</fullName>
    </recommendedName>
</protein>
<keyword evidence="3" id="KW-1185">Reference proteome</keyword>
<keyword evidence="1" id="KW-0732">Signal</keyword>
<dbReference type="AlphaFoldDB" id="A0A0F6YLY6"/>
<dbReference type="KEGG" id="samy:DB32_005965"/>
<dbReference type="PROSITE" id="PS51257">
    <property type="entry name" value="PROKAR_LIPOPROTEIN"/>
    <property type="match status" value="1"/>
</dbReference>
<feature type="chain" id="PRO_5002512442" description="Lipoprotein" evidence="1">
    <location>
        <begin position="21"/>
        <end position="320"/>
    </location>
</feature>
<evidence type="ECO:0008006" key="4">
    <source>
        <dbReference type="Google" id="ProtNLM"/>
    </source>
</evidence>
<sequence length="320" mass="34403">MRHAMAPRVAMMVLMLGALAACEAPMRPLPTTVCHEARRAAPSAGGESIEVPEPTDAEWIALLTDDEEGRPSSCEELLARTPPQEPQCASDRPRALGTLHPIAPRIVARLHREGEDDVLWVATHTTAAGLHVGPLALVRRTTLGLEVQAIGRHAGSADHAEARVLRTDDAIVVSIESELAGDRVADLLVRSGGALVPAALDEPEVGCQAPARIVLRHRAEQHADDGWTIRTVRTAVLDEDPHAVVLREHLTVREIDAADPDAPPRATHDADGIRRLTPTGVRLRADRGPLAPRRASPARGEIVARARRIAEHATRADVAR</sequence>
<evidence type="ECO:0000313" key="3">
    <source>
        <dbReference type="Proteomes" id="UP000034883"/>
    </source>
</evidence>
<gene>
    <name evidence="2" type="ORF">DB32_005965</name>
</gene>
<proteinExistence type="predicted"/>
<name>A0A0F6YLY6_9BACT</name>
<evidence type="ECO:0000256" key="1">
    <source>
        <dbReference type="SAM" id="SignalP"/>
    </source>
</evidence>